<dbReference type="Pfam" id="PF01483">
    <property type="entry name" value="P_proprotein"/>
    <property type="match status" value="1"/>
</dbReference>
<name>S3CEY2_GLAL2</name>
<evidence type="ECO:0000256" key="5">
    <source>
        <dbReference type="ARBA" id="ARBA00022729"/>
    </source>
</evidence>
<feature type="domain" description="P/Homo B" evidence="18">
    <location>
        <begin position="480"/>
        <end position="615"/>
    </location>
</feature>
<reference evidence="19 20" key="1">
    <citation type="journal article" date="2013" name="BMC Genomics">
        <title>Genomics-driven discovery of the pneumocandin biosynthetic gene cluster in the fungus Glarea lozoyensis.</title>
        <authorList>
            <person name="Chen L."/>
            <person name="Yue Q."/>
            <person name="Zhang X."/>
            <person name="Xiang M."/>
            <person name="Wang C."/>
            <person name="Li S."/>
            <person name="Che Y."/>
            <person name="Ortiz-Lopez F.J."/>
            <person name="Bills G.F."/>
            <person name="Liu X."/>
            <person name="An Z."/>
        </authorList>
    </citation>
    <scope>NUCLEOTIDE SEQUENCE [LARGE SCALE GENOMIC DNA]</scope>
    <source>
        <strain evidence="20">ATCC 20868 / MF5171</strain>
    </source>
</reference>
<evidence type="ECO:0000256" key="6">
    <source>
        <dbReference type="ARBA" id="ARBA00022801"/>
    </source>
</evidence>
<keyword evidence="8" id="KW-0106">Calcium</keyword>
<keyword evidence="5 17" id="KW-0732">Signal</keyword>
<dbReference type="FunFam" id="2.60.120.260:FF:000026">
    <property type="entry name" value="proprotein convertase subtilisin/kexin type 7"/>
    <property type="match status" value="1"/>
</dbReference>
<dbReference type="InterPro" id="IPR002884">
    <property type="entry name" value="P_dom"/>
</dbReference>
<dbReference type="SUPFAM" id="SSF49785">
    <property type="entry name" value="Galactose-binding domain-like"/>
    <property type="match status" value="1"/>
</dbReference>
<feature type="active site" description="Charge relay system" evidence="13 14">
    <location>
        <position position="404"/>
    </location>
</feature>
<evidence type="ECO:0000256" key="17">
    <source>
        <dbReference type="SAM" id="SignalP"/>
    </source>
</evidence>
<evidence type="ECO:0000256" key="3">
    <source>
        <dbReference type="ARBA" id="ARBA00022670"/>
    </source>
</evidence>
<evidence type="ECO:0000259" key="18">
    <source>
        <dbReference type="PROSITE" id="PS51829"/>
    </source>
</evidence>
<feature type="compositionally biased region" description="Low complexity" evidence="15">
    <location>
        <begin position="683"/>
        <end position="703"/>
    </location>
</feature>
<accession>S3CEY2</accession>
<feature type="region of interest" description="Disordered" evidence="15">
    <location>
        <begin position="791"/>
        <end position="857"/>
    </location>
</feature>
<dbReference type="InterPro" id="IPR022398">
    <property type="entry name" value="Peptidase_S8_His-AS"/>
</dbReference>
<feature type="chain" id="PRO_5004518540" evidence="17">
    <location>
        <begin position="19"/>
        <end position="857"/>
    </location>
</feature>
<dbReference type="PRINTS" id="PR00723">
    <property type="entry name" value="SUBTILISIN"/>
</dbReference>
<dbReference type="GO" id="GO:0005802">
    <property type="term" value="C:trans-Golgi network"/>
    <property type="evidence" value="ECO:0007669"/>
    <property type="project" value="EnsemblFungi"/>
</dbReference>
<keyword evidence="11" id="KW-0865">Zymogen</keyword>
<dbReference type="KEGG" id="glz:GLAREA_08402"/>
<evidence type="ECO:0000313" key="19">
    <source>
        <dbReference type="EMBL" id="EPE24550.1"/>
    </source>
</evidence>
<feature type="active site" description="Charge relay system" evidence="13 14">
    <location>
        <position position="194"/>
    </location>
</feature>
<dbReference type="InterPro" id="IPR000209">
    <property type="entry name" value="Peptidase_S8/S53_dom"/>
</dbReference>
<comment type="subcellular location">
    <subcellularLocation>
        <location evidence="1">Membrane</location>
    </subcellularLocation>
</comment>
<dbReference type="FunFam" id="3.40.50.200:FF:000005">
    <property type="entry name" value="Proprotein convertase subtilisin/kexin type 7"/>
    <property type="match status" value="1"/>
</dbReference>
<evidence type="ECO:0000256" key="12">
    <source>
        <dbReference type="ARBA" id="ARBA00023180"/>
    </source>
</evidence>
<dbReference type="PROSITE" id="PS00137">
    <property type="entry name" value="SUBTILASE_HIS"/>
    <property type="match status" value="1"/>
</dbReference>
<dbReference type="OrthoDB" id="300641at2759"/>
<evidence type="ECO:0000256" key="15">
    <source>
        <dbReference type="SAM" id="MobiDB-lite"/>
    </source>
</evidence>
<dbReference type="EMBL" id="KE145373">
    <property type="protein sequence ID" value="EPE24550.1"/>
    <property type="molecule type" value="Genomic_DNA"/>
</dbReference>
<dbReference type="RefSeq" id="XP_008088638.1">
    <property type="nucleotide sequence ID" value="XM_008090447.1"/>
</dbReference>
<dbReference type="InterPro" id="IPR034182">
    <property type="entry name" value="Kexin/furin"/>
</dbReference>
<evidence type="ECO:0000256" key="16">
    <source>
        <dbReference type="SAM" id="Phobius"/>
    </source>
</evidence>
<feature type="signal peptide" evidence="17">
    <location>
        <begin position="1"/>
        <end position="18"/>
    </location>
</feature>
<dbReference type="PROSITE" id="PS51892">
    <property type="entry name" value="SUBTILASE"/>
    <property type="match status" value="1"/>
</dbReference>
<feature type="active site" description="Charge relay system" evidence="13 14">
    <location>
        <position position="232"/>
    </location>
</feature>
<dbReference type="PROSITE" id="PS00138">
    <property type="entry name" value="SUBTILASE_SER"/>
    <property type="match status" value="1"/>
</dbReference>
<dbReference type="CDD" id="cd04059">
    <property type="entry name" value="Peptidases_S8_Protein_convertases_Kexins_Furin-like"/>
    <property type="match status" value="1"/>
</dbReference>
<evidence type="ECO:0000256" key="2">
    <source>
        <dbReference type="ARBA" id="ARBA00005325"/>
    </source>
</evidence>
<dbReference type="GO" id="GO:0007323">
    <property type="term" value="P:peptide pheromone maturation"/>
    <property type="evidence" value="ECO:0007669"/>
    <property type="project" value="EnsemblFungi"/>
</dbReference>
<feature type="region of interest" description="Disordered" evidence="15">
    <location>
        <begin position="112"/>
        <end position="136"/>
    </location>
</feature>
<feature type="region of interest" description="Disordered" evidence="15">
    <location>
        <begin position="213"/>
        <end position="232"/>
    </location>
</feature>
<keyword evidence="12" id="KW-0325">Glycoprotein</keyword>
<dbReference type="Pfam" id="PF00082">
    <property type="entry name" value="Peptidase_S8"/>
    <property type="match status" value="1"/>
</dbReference>
<dbReference type="Gene3D" id="3.40.50.200">
    <property type="entry name" value="Peptidase S8/S53 domain"/>
    <property type="match status" value="1"/>
</dbReference>
<dbReference type="Proteomes" id="UP000016922">
    <property type="component" value="Unassembled WGS sequence"/>
</dbReference>
<dbReference type="PANTHER" id="PTHR42884">
    <property type="entry name" value="PROPROTEIN CONVERTASE SUBTILISIN/KEXIN-RELATED"/>
    <property type="match status" value="1"/>
</dbReference>
<dbReference type="GO" id="GO:0004252">
    <property type="term" value="F:serine-type endopeptidase activity"/>
    <property type="evidence" value="ECO:0007669"/>
    <property type="project" value="UniProtKB-UniRule"/>
</dbReference>
<feature type="region of interest" description="Disordered" evidence="15">
    <location>
        <begin position="642"/>
        <end position="703"/>
    </location>
</feature>
<dbReference type="STRING" id="1116229.S3CEY2"/>
<dbReference type="InterPro" id="IPR008979">
    <property type="entry name" value="Galactose-bd-like_sf"/>
</dbReference>
<evidence type="ECO:0000256" key="1">
    <source>
        <dbReference type="ARBA" id="ARBA00004370"/>
    </source>
</evidence>
<dbReference type="eggNOG" id="KOG3525">
    <property type="taxonomic scope" value="Eukaryota"/>
</dbReference>
<dbReference type="GO" id="GO:0000139">
    <property type="term" value="C:Golgi membrane"/>
    <property type="evidence" value="ECO:0007669"/>
    <property type="project" value="TreeGrafter"/>
</dbReference>
<keyword evidence="4 16" id="KW-0812">Transmembrane</keyword>
<feature type="compositionally biased region" description="Basic and acidic residues" evidence="15">
    <location>
        <begin position="216"/>
        <end position="232"/>
    </location>
</feature>
<evidence type="ECO:0000256" key="13">
    <source>
        <dbReference type="PIRSR" id="PIRSR615500-1"/>
    </source>
</evidence>
<dbReference type="PROSITE" id="PS51829">
    <property type="entry name" value="P_HOMO_B"/>
    <property type="match status" value="1"/>
</dbReference>
<sequence>MRLHALASLLGLCSFATASQLRPRDYQSQDYYVLQLDSNIAPSQVALSLGLTHEGQLGELADHHIFSCEKQEDDIVHTALKERRRRKREIGGSDILDNVRLARKQKLKPRMEKRGVLPPPPAGYASPVQRQAPPPEDAAVAKQKEVMKALEISDPIFNEQWHLYNPVQVGHDVNVTDVWMQGITGHNATVAIVDDGLDMYSDDLKDNYFQEGSYDFNDHTEEPKPRLSDDRHGTRCAGEVSAVKNNVCGVGVAWDSKIAGIRILSKLITDADEAIAMNYAYQRNQIYSCSWGPPDDGRSMDAPGILIKRAMLNAVQNGRQGLGSIYVFASGNGAANEDNCNFDGYTNSIYSITVGAIDRKGLHPYYSEHCSAQLVVTYSSGSGDAIHTTDVGTNQCYSGHGGTSAAAPLAAGIFALVLQIRPDLSWRDMQYLVLMTALPIDLDTGEWQTTTIGRKFSHTFGYGKIDTWATIEAAKTFKNVKPQAWYYSPWIHVNQTIPQGDEGLSVSFEVTKQMLQEANLERLEHVTVTMNVEHGRRGDISVDLISPDNLVSHLSVTRRLDNAPEGYVDWTFMSVVHWGEAGIGKWTIVVKDTMVNEFNGTFTDWHLKLWGESIDASKAVQLPLPSDEDDDDHDAIASSTTTIMASTTPVAPAPSKTSILVNPTDHPDRPTKPTAPVEEEETAAPTVEPSPTGSPAAATSSPSTWIPSFVPTFGIGHKARVWILGAVGLILAFCIGLGIYLFMARRKRLRNNPRDEWEFDLLEEDEADGLNGAGKTTRGGKGGKRRAGELYDAFAAGSEDESDGDFDDEGGDEQEKKLYEDDESEGSGSALRSPSHHVIGDLDSDDEDSIVGEKARK</sequence>
<evidence type="ECO:0000256" key="4">
    <source>
        <dbReference type="ARBA" id="ARBA00022692"/>
    </source>
</evidence>
<evidence type="ECO:0000256" key="14">
    <source>
        <dbReference type="PROSITE-ProRule" id="PRU01240"/>
    </source>
</evidence>
<evidence type="ECO:0000313" key="20">
    <source>
        <dbReference type="Proteomes" id="UP000016922"/>
    </source>
</evidence>
<feature type="compositionally biased region" description="Acidic residues" evidence="15">
    <location>
        <begin position="798"/>
        <end position="812"/>
    </location>
</feature>
<dbReference type="InterPro" id="IPR023828">
    <property type="entry name" value="Peptidase_S8_Ser-AS"/>
</dbReference>
<dbReference type="AlphaFoldDB" id="S3CEY2"/>
<dbReference type="Gene3D" id="2.60.120.260">
    <property type="entry name" value="Galactose-binding domain-like"/>
    <property type="match status" value="1"/>
</dbReference>
<protein>
    <submittedName>
        <fullName evidence="19">Subtilisin-like protein</fullName>
    </submittedName>
</protein>
<dbReference type="OMA" id="CCGLGIY"/>
<dbReference type="PANTHER" id="PTHR42884:SF14">
    <property type="entry name" value="NEUROENDOCRINE CONVERTASE 1"/>
    <property type="match status" value="1"/>
</dbReference>
<proteinExistence type="inferred from homology"/>
<evidence type="ECO:0000256" key="8">
    <source>
        <dbReference type="ARBA" id="ARBA00022837"/>
    </source>
</evidence>
<dbReference type="GO" id="GO:0016485">
    <property type="term" value="P:protein processing"/>
    <property type="evidence" value="ECO:0007669"/>
    <property type="project" value="EnsemblFungi"/>
</dbReference>
<dbReference type="InterPro" id="IPR036852">
    <property type="entry name" value="Peptidase_S8/S53_dom_sf"/>
</dbReference>
<evidence type="ECO:0000256" key="9">
    <source>
        <dbReference type="ARBA" id="ARBA00022989"/>
    </source>
</evidence>
<keyword evidence="10 16" id="KW-0472">Membrane</keyword>
<keyword evidence="3 14" id="KW-0645">Protease</keyword>
<comment type="similarity">
    <text evidence="2">Belongs to the peptidase S8 family. Furin subfamily.</text>
</comment>
<feature type="transmembrane region" description="Helical" evidence="16">
    <location>
        <begin position="721"/>
        <end position="744"/>
    </location>
</feature>
<dbReference type="SUPFAM" id="SSF52743">
    <property type="entry name" value="Subtilisin-like"/>
    <property type="match status" value="1"/>
</dbReference>
<dbReference type="HOGENOM" id="CLU_002976_2_1_1"/>
<keyword evidence="20" id="KW-1185">Reference proteome</keyword>
<evidence type="ECO:0000256" key="7">
    <source>
        <dbReference type="ARBA" id="ARBA00022825"/>
    </source>
</evidence>
<dbReference type="InterPro" id="IPR015500">
    <property type="entry name" value="Peptidase_S8_subtilisin-rel"/>
</dbReference>
<keyword evidence="6 14" id="KW-0378">Hydrolase</keyword>
<evidence type="ECO:0000256" key="11">
    <source>
        <dbReference type="ARBA" id="ARBA00023145"/>
    </source>
</evidence>
<keyword evidence="7 14" id="KW-0720">Serine protease</keyword>
<dbReference type="GeneID" id="19467451"/>
<evidence type="ECO:0000256" key="10">
    <source>
        <dbReference type="ARBA" id="ARBA00023136"/>
    </source>
</evidence>
<organism evidence="19 20">
    <name type="scientific">Glarea lozoyensis (strain ATCC 20868 / MF5171)</name>
    <dbReference type="NCBI Taxonomy" id="1116229"/>
    <lineage>
        <taxon>Eukaryota</taxon>
        <taxon>Fungi</taxon>
        <taxon>Dikarya</taxon>
        <taxon>Ascomycota</taxon>
        <taxon>Pezizomycotina</taxon>
        <taxon>Leotiomycetes</taxon>
        <taxon>Helotiales</taxon>
        <taxon>Helotiaceae</taxon>
        <taxon>Glarea</taxon>
    </lineage>
</organism>
<keyword evidence="9 16" id="KW-1133">Transmembrane helix</keyword>
<gene>
    <name evidence="19" type="ORF">GLAREA_08402</name>
</gene>